<gene>
    <name evidence="3" type="ORF">ACFO4O_07735</name>
</gene>
<evidence type="ECO:0008006" key="5">
    <source>
        <dbReference type="Google" id="ProtNLM"/>
    </source>
</evidence>
<keyword evidence="1" id="KW-0175">Coiled coil</keyword>
<proteinExistence type="predicted"/>
<evidence type="ECO:0000313" key="4">
    <source>
        <dbReference type="Proteomes" id="UP001595897"/>
    </source>
</evidence>
<dbReference type="Proteomes" id="UP001595897">
    <property type="component" value="Unassembled WGS sequence"/>
</dbReference>
<feature type="coiled-coil region" evidence="1">
    <location>
        <begin position="126"/>
        <end position="153"/>
    </location>
</feature>
<accession>A0ABV9LW03</accession>
<protein>
    <recommendedName>
        <fullName evidence="5">KfrA N-terminal DNA-binding domain-containing protein</fullName>
    </recommendedName>
</protein>
<sequence>MADNQILQVVEICQQLWQNGSKPSIGLIRAKLPSAVPLPKMIKGLQRWQSLPEAERVGKQNNHQKASNPQTPEDGEPRQTLTNTLLSDADTETVEQAVERYVEQYIEQCIEQRLALLEKDILQRSEARIEARISTLETQIISLQTEVARLNQT</sequence>
<comment type="caution">
    <text evidence="3">The sequence shown here is derived from an EMBL/GenBank/DDBJ whole genome shotgun (WGS) entry which is preliminary data.</text>
</comment>
<feature type="compositionally biased region" description="Polar residues" evidence="2">
    <location>
        <begin position="59"/>
        <end position="71"/>
    </location>
</feature>
<evidence type="ECO:0000256" key="1">
    <source>
        <dbReference type="SAM" id="Coils"/>
    </source>
</evidence>
<evidence type="ECO:0000256" key="2">
    <source>
        <dbReference type="SAM" id="MobiDB-lite"/>
    </source>
</evidence>
<name>A0ABV9LW03_9ALTE</name>
<dbReference type="EMBL" id="JBHSGU010000002">
    <property type="protein sequence ID" value="MFC4700040.1"/>
    <property type="molecule type" value="Genomic_DNA"/>
</dbReference>
<reference evidence="4" key="1">
    <citation type="journal article" date="2019" name="Int. J. Syst. Evol. Microbiol.">
        <title>The Global Catalogue of Microorganisms (GCM) 10K type strain sequencing project: providing services to taxonomists for standard genome sequencing and annotation.</title>
        <authorList>
            <consortium name="The Broad Institute Genomics Platform"/>
            <consortium name="The Broad Institute Genome Sequencing Center for Infectious Disease"/>
            <person name="Wu L."/>
            <person name="Ma J."/>
        </authorList>
    </citation>
    <scope>NUCLEOTIDE SEQUENCE [LARGE SCALE GENOMIC DNA]</scope>
    <source>
        <strain evidence="4">KACC 12507</strain>
    </source>
</reference>
<keyword evidence="4" id="KW-1185">Reference proteome</keyword>
<dbReference type="RefSeq" id="WP_382407111.1">
    <property type="nucleotide sequence ID" value="NZ_JBHSGU010000002.1"/>
</dbReference>
<evidence type="ECO:0000313" key="3">
    <source>
        <dbReference type="EMBL" id="MFC4700040.1"/>
    </source>
</evidence>
<feature type="region of interest" description="Disordered" evidence="2">
    <location>
        <begin position="53"/>
        <end position="89"/>
    </location>
</feature>
<organism evidence="3 4">
    <name type="scientific">Glaciecola siphonariae</name>
    <dbReference type="NCBI Taxonomy" id="521012"/>
    <lineage>
        <taxon>Bacteria</taxon>
        <taxon>Pseudomonadati</taxon>
        <taxon>Pseudomonadota</taxon>
        <taxon>Gammaproteobacteria</taxon>
        <taxon>Alteromonadales</taxon>
        <taxon>Alteromonadaceae</taxon>
        <taxon>Glaciecola</taxon>
    </lineage>
</organism>